<dbReference type="InterPro" id="IPR036249">
    <property type="entry name" value="Thioredoxin-like_sf"/>
</dbReference>
<dbReference type="InterPro" id="IPR050553">
    <property type="entry name" value="Thioredoxin_ResA/DsbE_sf"/>
</dbReference>
<evidence type="ECO:0000313" key="7">
    <source>
        <dbReference type="Proteomes" id="UP000245368"/>
    </source>
</evidence>
<dbReference type="GO" id="GO:0030313">
    <property type="term" value="C:cell envelope"/>
    <property type="evidence" value="ECO:0007669"/>
    <property type="project" value="UniProtKB-SubCell"/>
</dbReference>
<dbReference type="Proteomes" id="UP000245368">
    <property type="component" value="Chromosome"/>
</dbReference>
<evidence type="ECO:0000256" key="1">
    <source>
        <dbReference type="ARBA" id="ARBA00004196"/>
    </source>
</evidence>
<evidence type="ECO:0000256" key="4">
    <source>
        <dbReference type="ARBA" id="ARBA00023284"/>
    </source>
</evidence>
<dbReference type="CDD" id="cd02966">
    <property type="entry name" value="TlpA_like_family"/>
    <property type="match status" value="1"/>
</dbReference>
<dbReference type="PROSITE" id="PS51352">
    <property type="entry name" value="THIOREDOXIN_2"/>
    <property type="match status" value="1"/>
</dbReference>
<evidence type="ECO:0000259" key="5">
    <source>
        <dbReference type="PROSITE" id="PS51352"/>
    </source>
</evidence>
<accession>A0A2Z3JEV0</accession>
<keyword evidence="3" id="KW-1015">Disulfide bond</keyword>
<dbReference type="AlphaFoldDB" id="A0A2Z3JEV0"/>
<dbReference type="GO" id="GO:0016209">
    <property type="term" value="F:antioxidant activity"/>
    <property type="evidence" value="ECO:0007669"/>
    <property type="project" value="InterPro"/>
</dbReference>
<dbReference type="InterPro" id="IPR017937">
    <property type="entry name" value="Thioredoxin_CS"/>
</dbReference>
<evidence type="ECO:0000256" key="3">
    <source>
        <dbReference type="ARBA" id="ARBA00023157"/>
    </source>
</evidence>
<sequence length="185" mass="19649">MTTSSKPAPAWRRFLAPALAFVLVAALGTALLRPKDTAGGVGDPLLGKAAPTFALKTLDGGSLSSAQLRGKPLVLNFWASWCVPCRDEAPLLREVSDKQNADGVNVVGVLFNDPDQKRMRSFIADYGLAYPNLLDNDLKTSIDYGITGVPETFFIGADGVIKAVERGGLTRERLAGGLKSIGVDF</sequence>
<reference evidence="6 7" key="1">
    <citation type="submission" date="2018-05" db="EMBL/GenBank/DDBJ databases">
        <title>Complete Genome Sequence of Deinococcus sp. strain 17bor-2.</title>
        <authorList>
            <person name="Srinivasan S."/>
        </authorList>
    </citation>
    <scope>NUCLEOTIDE SEQUENCE [LARGE SCALE GENOMIC DNA]</scope>
    <source>
        <strain evidence="6 7">17bor-2</strain>
    </source>
</reference>
<evidence type="ECO:0000256" key="2">
    <source>
        <dbReference type="ARBA" id="ARBA00022748"/>
    </source>
</evidence>
<dbReference type="RefSeq" id="WP_109824717.1">
    <property type="nucleotide sequence ID" value="NZ_CP029494.1"/>
</dbReference>
<dbReference type="EMBL" id="CP029494">
    <property type="protein sequence ID" value="AWN22011.1"/>
    <property type="molecule type" value="Genomic_DNA"/>
</dbReference>
<dbReference type="Pfam" id="PF00578">
    <property type="entry name" value="AhpC-TSA"/>
    <property type="match status" value="1"/>
</dbReference>
<dbReference type="OrthoDB" id="25753at2"/>
<dbReference type="InterPro" id="IPR000866">
    <property type="entry name" value="AhpC/TSA"/>
</dbReference>
<dbReference type="GO" id="GO:0016491">
    <property type="term" value="F:oxidoreductase activity"/>
    <property type="evidence" value="ECO:0007669"/>
    <property type="project" value="InterPro"/>
</dbReference>
<name>A0A2Z3JEV0_9DEIO</name>
<dbReference type="PANTHER" id="PTHR42852">
    <property type="entry name" value="THIOL:DISULFIDE INTERCHANGE PROTEIN DSBE"/>
    <property type="match status" value="1"/>
</dbReference>
<feature type="domain" description="Thioredoxin" evidence="5">
    <location>
        <begin position="44"/>
        <end position="183"/>
    </location>
</feature>
<dbReference type="KEGG" id="dez:DKM44_01140"/>
<dbReference type="PANTHER" id="PTHR42852:SF6">
    <property type="entry name" value="THIOL:DISULFIDE INTERCHANGE PROTEIN DSBE"/>
    <property type="match status" value="1"/>
</dbReference>
<organism evidence="6 7">
    <name type="scientific">Deinococcus irradiatisoli</name>
    <dbReference type="NCBI Taxonomy" id="2202254"/>
    <lineage>
        <taxon>Bacteria</taxon>
        <taxon>Thermotogati</taxon>
        <taxon>Deinococcota</taxon>
        <taxon>Deinococci</taxon>
        <taxon>Deinococcales</taxon>
        <taxon>Deinococcaceae</taxon>
        <taxon>Deinococcus</taxon>
    </lineage>
</organism>
<dbReference type="GO" id="GO:0017004">
    <property type="term" value="P:cytochrome complex assembly"/>
    <property type="evidence" value="ECO:0007669"/>
    <property type="project" value="UniProtKB-KW"/>
</dbReference>
<dbReference type="SUPFAM" id="SSF52833">
    <property type="entry name" value="Thioredoxin-like"/>
    <property type="match status" value="1"/>
</dbReference>
<keyword evidence="2" id="KW-0201">Cytochrome c-type biogenesis</keyword>
<keyword evidence="7" id="KW-1185">Reference proteome</keyword>
<dbReference type="Gene3D" id="3.40.30.10">
    <property type="entry name" value="Glutaredoxin"/>
    <property type="match status" value="1"/>
</dbReference>
<evidence type="ECO:0000313" key="6">
    <source>
        <dbReference type="EMBL" id="AWN22011.1"/>
    </source>
</evidence>
<dbReference type="InterPro" id="IPR013766">
    <property type="entry name" value="Thioredoxin_domain"/>
</dbReference>
<proteinExistence type="predicted"/>
<gene>
    <name evidence="6" type="ORF">DKM44_01140</name>
</gene>
<comment type="subcellular location">
    <subcellularLocation>
        <location evidence="1">Cell envelope</location>
    </subcellularLocation>
</comment>
<protein>
    <submittedName>
        <fullName evidence="6">Thiol:disulfide interchange protein</fullName>
    </submittedName>
</protein>
<keyword evidence="4" id="KW-0676">Redox-active center</keyword>
<dbReference type="PROSITE" id="PS00194">
    <property type="entry name" value="THIOREDOXIN_1"/>
    <property type="match status" value="1"/>
</dbReference>